<evidence type="ECO:0000256" key="1">
    <source>
        <dbReference type="SAM" id="MobiDB-lite"/>
    </source>
</evidence>
<sequence length="162" mass="18080">MQRQMGSLAPHDTGLCPRPRAADGRSPISSGGRGHRVAALTGRACLGKARKEDKYFEVEMMVHDDDLDEYGVVNNAIYASYIHSGRDVLLENLGISVDYWASMGNAMALSELNLKYFSPLRSGDRFVVKIRPVLIKGVRMIIHHLIETLPDRKSYNSSKVFD</sequence>
<accession>A0A5J9SLV2</accession>
<protein>
    <submittedName>
        <fullName evidence="2">Uncharacterized protein</fullName>
    </submittedName>
</protein>
<keyword evidence="3" id="KW-1185">Reference proteome</keyword>
<organism evidence="2 3">
    <name type="scientific">Eragrostis curvula</name>
    <name type="common">weeping love grass</name>
    <dbReference type="NCBI Taxonomy" id="38414"/>
    <lineage>
        <taxon>Eukaryota</taxon>
        <taxon>Viridiplantae</taxon>
        <taxon>Streptophyta</taxon>
        <taxon>Embryophyta</taxon>
        <taxon>Tracheophyta</taxon>
        <taxon>Spermatophyta</taxon>
        <taxon>Magnoliopsida</taxon>
        <taxon>Liliopsida</taxon>
        <taxon>Poales</taxon>
        <taxon>Poaceae</taxon>
        <taxon>PACMAD clade</taxon>
        <taxon>Chloridoideae</taxon>
        <taxon>Eragrostideae</taxon>
        <taxon>Eragrostidinae</taxon>
        <taxon>Eragrostis</taxon>
    </lineage>
</organism>
<feature type="non-terminal residue" evidence="2">
    <location>
        <position position="1"/>
    </location>
</feature>
<dbReference type="GO" id="GO:0016297">
    <property type="term" value="F:fatty acyl-[ACP] hydrolase activity"/>
    <property type="evidence" value="ECO:0007669"/>
    <property type="project" value="TreeGrafter"/>
</dbReference>
<evidence type="ECO:0000313" key="3">
    <source>
        <dbReference type="Proteomes" id="UP000324897"/>
    </source>
</evidence>
<dbReference type="PANTHER" id="PTHR31793">
    <property type="entry name" value="4-HYDROXYBENZOYL-COA THIOESTERASE FAMILY MEMBER"/>
    <property type="match status" value="1"/>
</dbReference>
<evidence type="ECO:0000313" key="2">
    <source>
        <dbReference type="EMBL" id="TVT99989.1"/>
    </source>
</evidence>
<dbReference type="InterPro" id="IPR029069">
    <property type="entry name" value="HotDog_dom_sf"/>
</dbReference>
<dbReference type="CDD" id="cd00586">
    <property type="entry name" value="4HBT"/>
    <property type="match status" value="1"/>
</dbReference>
<dbReference type="GO" id="GO:0009507">
    <property type="term" value="C:chloroplast"/>
    <property type="evidence" value="ECO:0007669"/>
    <property type="project" value="TreeGrafter"/>
</dbReference>
<dbReference type="SUPFAM" id="SSF54637">
    <property type="entry name" value="Thioesterase/thiol ester dehydrase-isomerase"/>
    <property type="match status" value="1"/>
</dbReference>
<feature type="region of interest" description="Disordered" evidence="1">
    <location>
        <begin position="1"/>
        <end position="34"/>
    </location>
</feature>
<proteinExistence type="predicted"/>
<name>A0A5J9SLV2_9POAL</name>
<dbReference type="PANTHER" id="PTHR31793:SF25">
    <property type="entry name" value="OS04G0553100 PROTEIN"/>
    <property type="match status" value="1"/>
</dbReference>
<dbReference type="OrthoDB" id="588330at2759"/>
<reference evidence="2 3" key="1">
    <citation type="journal article" date="2019" name="Sci. Rep.">
        <title>A high-quality genome of Eragrostis curvula grass provides insights into Poaceae evolution and supports new strategies to enhance forage quality.</title>
        <authorList>
            <person name="Carballo J."/>
            <person name="Santos B.A.C.M."/>
            <person name="Zappacosta D."/>
            <person name="Garbus I."/>
            <person name="Selva J.P."/>
            <person name="Gallo C.A."/>
            <person name="Diaz A."/>
            <person name="Albertini E."/>
            <person name="Caccamo M."/>
            <person name="Echenique V."/>
        </authorList>
    </citation>
    <scope>NUCLEOTIDE SEQUENCE [LARGE SCALE GENOMIC DNA]</scope>
    <source>
        <strain evidence="3">cv. Victoria</strain>
        <tissue evidence="2">Leaf</tissue>
    </source>
</reference>
<comment type="caution">
    <text evidence="2">The sequence shown here is derived from an EMBL/GenBank/DDBJ whole genome shotgun (WGS) entry which is preliminary data.</text>
</comment>
<dbReference type="Gramene" id="TVT99989">
    <property type="protein sequence ID" value="TVT99989"/>
    <property type="gene ID" value="EJB05_54616"/>
</dbReference>
<dbReference type="Proteomes" id="UP000324897">
    <property type="component" value="Unassembled WGS sequence"/>
</dbReference>
<dbReference type="InterPro" id="IPR050563">
    <property type="entry name" value="4-hydroxybenzoyl-CoA_TE"/>
</dbReference>
<dbReference type="Gene3D" id="3.10.129.10">
    <property type="entry name" value="Hotdog Thioesterase"/>
    <property type="match status" value="1"/>
</dbReference>
<dbReference type="Pfam" id="PF13279">
    <property type="entry name" value="4HBT_2"/>
    <property type="match status" value="1"/>
</dbReference>
<dbReference type="EMBL" id="RWGY01000648">
    <property type="protein sequence ID" value="TVT99989.1"/>
    <property type="molecule type" value="Genomic_DNA"/>
</dbReference>
<dbReference type="AlphaFoldDB" id="A0A5J9SLV2"/>
<gene>
    <name evidence="2" type="ORF">EJB05_54616</name>
</gene>